<organism evidence="3 4">
    <name type="scientific">Nephila pilipes</name>
    <name type="common">Giant wood spider</name>
    <name type="synonym">Nephila maculata</name>
    <dbReference type="NCBI Taxonomy" id="299642"/>
    <lineage>
        <taxon>Eukaryota</taxon>
        <taxon>Metazoa</taxon>
        <taxon>Ecdysozoa</taxon>
        <taxon>Arthropoda</taxon>
        <taxon>Chelicerata</taxon>
        <taxon>Arachnida</taxon>
        <taxon>Araneae</taxon>
        <taxon>Araneomorphae</taxon>
        <taxon>Entelegynae</taxon>
        <taxon>Araneoidea</taxon>
        <taxon>Nephilidae</taxon>
        <taxon>Nephila</taxon>
    </lineage>
</organism>
<dbReference type="Pfam" id="PF20700">
    <property type="entry name" value="Mutator"/>
    <property type="match status" value="1"/>
</dbReference>
<dbReference type="CDD" id="cd22343">
    <property type="entry name" value="PDDEXK_lambda_exonuclease-like"/>
    <property type="match status" value="1"/>
</dbReference>
<dbReference type="InterPro" id="IPR049012">
    <property type="entry name" value="Mutator_transp_dom"/>
</dbReference>
<dbReference type="PANTHER" id="PTHR46609">
    <property type="entry name" value="EXONUCLEASE, PHAGE-TYPE/RECB, C-TERMINAL DOMAIN-CONTAINING PROTEIN"/>
    <property type="match status" value="1"/>
</dbReference>
<feature type="domain" description="Mutator-like transposase" evidence="2">
    <location>
        <begin position="58"/>
        <end position="414"/>
    </location>
</feature>
<feature type="non-terminal residue" evidence="3">
    <location>
        <position position="695"/>
    </location>
</feature>
<dbReference type="InterPro" id="IPR051703">
    <property type="entry name" value="NF-kappa-B_Signaling_Reg"/>
</dbReference>
<comment type="caution">
    <text evidence="3">The sequence shown here is derived from an EMBL/GenBank/DDBJ whole genome shotgun (WGS) entry which is preliminary data.</text>
</comment>
<dbReference type="InterPro" id="IPR011604">
    <property type="entry name" value="PDDEXK-like_dom_sf"/>
</dbReference>
<name>A0A8X6TIE4_NEPPI</name>
<evidence type="ECO:0000313" key="4">
    <source>
        <dbReference type="Proteomes" id="UP000887013"/>
    </source>
</evidence>
<dbReference type="OrthoDB" id="6430738at2759"/>
<dbReference type="AlphaFoldDB" id="A0A8X6TIE4"/>
<evidence type="ECO:0000259" key="2">
    <source>
        <dbReference type="Pfam" id="PF20700"/>
    </source>
</evidence>
<gene>
    <name evidence="3" type="primary">AVEN_11276_1</name>
    <name evidence="3" type="ORF">NPIL_581531</name>
</gene>
<dbReference type="Proteomes" id="UP000887013">
    <property type="component" value="Unassembled WGS sequence"/>
</dbReference>
<feature type="domain" description="YqaJ viral recombinase" evidence="1">
    <location>
        <begin position="608"/>
        <end position="695"/>
    </location>
</feature>
<reference evidence="3" key="1">
    <citation type="submission" date="2020-08" db="EMBL/GenBank/DDBJ databases">
        <title>Multicomponent nature underlies the extraordinary mechanical properties of spider dragline silk.</title>
        <authorList>
            <person name="Kono N."/>
            <person name="Nakamura H."/>
            <person name="Mori M."/>
            <person name="Yoshida Y."/>
            <person name="Ohtoshi R."/>
            <person name="Malay A.D."/>
            <person name="Moran D.A.P."/>
            <person name="Tomita M."/>
            <person name="Numata K."/>
            <person name="Arakawa K."/>
        </authorList>
    </citation>
    <scope>NUCLEOTIDE SEQUENCE</scope>
</reference>
<accession>A0A8X6TIE4</accession>
<dbReference type="Pfam" id="PF09588">
    <property type="entry name" value="YqaJ"/>
    <property type="match status" value="1"/>
</dbReference>
<dbReference type="EMBL" id="BMAW01058769">
    <property type="protein sequence ID" value="GFT17954.1"/>
    <property type="molecule type" value="Genomic_DNA"/>
</dbReference>
<dbReference type="PANTHER" id="PTHR46609:SF8">
    <property type="entry name" value="YQAJ VIRAL RECOMBINASE DOMAIN-CONTAINING PROTEIN"/>
    <property type="match status" value="1"/>
</dbReference>
<evidence type="ECO:0000259" key="1">
    <source>
        <dbReference type="Pfam" id="PF09588"/>
    </source>
</evidence>
<dbReference type="GO" id="GO:0006281">
    <property type="term" value="P:DNA repair"/>
    <property type="evidence" value="ECO:0007669"/>
    <property type="project" value="UniProtKB-ARBA"/>
</dbReference>
<sequence length="695" mass="78563">MLTNFDVGIFTRLEMRSPNCLRTPENDLTADDYSSMSDLPDLCIDTPNNNSENYLPVGNFLCNLSHVITQVRKLELHSYTCNFGGNFVFKRMNRCGLYTELHYACSDILCNEQIVITSDSEKNSLNNLSVLGALSTGSGFSQEKEKFSVMNIRYMSKDKFASCEKVTSKVIKSYAQEEMLNAIFEEKKLAELRGDIDSDGYHCITLIVDGGWCKRSYGHGYNASSGVSVLIGMSTQKIVFIGVRNKVCLTCSAIANRQMERKDHVCWKNWSGPSTAMESDAVVEGLIYLENVHHIRCTRLVGDGDANTIAKCKERVSYGGRILKVECANHAVRRYGRAIQKLQGNTSRFSGQTGIKARKLLKQKIMKLIIGARNVIKVNAINHHNQPEKEKIKNLISDFRNVPNHVFGKHDNCGDFCKRKSIENNETEYSIMHSSGLLHAIQYEIGRTLVACSNTLIWNATNNPAETYMSQLCKISGGKRINFSKAGGFNRRANIAVLAFQNPAQQYHGKAYKMIANKSPSTPLNKFLLTRRNKYLKRLQRKKLFPNIKKFRPKQNTGDCNYGDSVEKPDMPTEIFESMTENLLSKLKVQNNSDVEFETRGQTTSERWRYERSLRLSSSFFKEVACRRASTPCSKLVKRIVYGSEFSTAAMNYGLANEEIARKQYERKHSVTVRTCGLFVDKDNPFLCASPDGLI</sequence>
<evidence type="ECO:0000313" key="3">
    <source>
        <dbReference type="EMBL" id="GFT17954.1"/>
    </source>
</evidence>
<protein>
    <submittedName>
        <fullName evidence="3">YqaJ domain-containing protein</fullName>
    </submittedName>
</protein>
<proteinExistence type="predicted"/>
<dbReference type="InterPro" id="IPR011335">
    <property type="entry name" value="Restrct_endonuc-II-like"/>
</dbReference>
<keyword evidence="4" id="KW-1185">Reference proteome</keyword>
<dbReference type="SUPFAM" id="SSF52980">
    <property type="entry name" value="Restriction endonuclease-like"/>
    <property type="match status" value="1"/>
</dbReference>
<dbReference type="Gene3D" id="3.90.320.10">
    <property type="match status" value="1"/>
</dbReference>
<dbReference type="InterPro" id="IPR019080">
    <property type="entry name" value="YqaJ_viral_recombinase"/>
</dbReference>